<keyword evidence="3" id="KW-1185">Reference proteome</keyword>
<protein>
    <submittedName>
        <fullName evidence="2">VCBS repeat-containing protein</fullName>
    </submittedName>
</protein>
<evidence type="ECO:0000256" key="1">
    <source>
        <dbReference type="ARBA" id="ARBA00022729"/>
    </source>
</evidence>
<dbReference type="PANTHER" id="PTHR46580">
    <property type="entry name" value="SENSOR KINASE-RELATED"/>
    <property type="match status" value="1"/>
</dbReference>
<dbReference type="RefSeq" id="WP_133292758.1">
    <property type="nucleotide sequence ID" value="NZ_SMSJ01000123.1"/>
</dbReference>
<dbReference type="InterPro" id="IPR028994">
    <property type="entry name" value="Integrin_alpha_N"/>
</dbReference>
<sequence length="191" mass="20481">MFFTVPSILWTHTVKPDFNGDGFTDLLWRGMDTGTIAAWNMSQDGLSGIAGLFAPSVSRNLHLKGIGDFNGDGTTDLIWQSAVGAIETWTVRDNQVISVQPIGSVGANQWIQALGDFNGDGHTDLLWYVPRGTPGYGSVGLWFTGVAEVREIPPLGLGQIAPFDNDYVLVGVGVRASLDFTAKCSFGSVRS</sequence>
<dbReference type="AlphaFoldDB" id="A0A4R5Q7K0"/>
<proteinExistence type="predicted"/>
<dbReference type="Proteomes" id="UP000295096">
    <property type="component" value="Unassembled WGS sequence"/>
</dbReference>
<gene>
    <name evidence="2" type="ORF">E2C06_32735</name>
</gene>
<dbReference type="Pfam" id="PF13517">
    <property type="entry name" value="FG-GAP_3"/>
    <property type="match status" value="1"/>
</dbReference>
<dbReference type="OrthoDB" id="7227972at2"/>
<organism evidence="2 3">
    <name type="scientific">Dankookia rubra</name>
    <dbReference type="NCBI Taxonomy" id="1442381"/>
    <lineage>
        <taxon>Bacteria</taxon>
        <taxon>Pseudomonadati</taxon>
        <taxon>Pseudomonadota</taxon>
        <taxon>Alphaproteobacteria</taxon>
        <taxon>Acetobacterales</taxon>
        <taxon>Roseomonadaceae</taxon>
        <taxon>Dankookia</taxon>
    </lineage>
</organism>
<evidence type="ECO:0000313" key="3">
    <source>
        <dbReference type="Proteomes" id="UP000295096"/>
    </source>
</evidence>
<dbReference type="EMBL" id="SMSJ01000123">
    <property type="protein sequence ID" value="TDH58418.1"/>
    <property type="molecule type" value="Genomic_DNA"/>
</dbReference>
<dbReference type="PANTHER" id="PTHR46580:SF2">
    <property type="entry name" value="MAM DOMAIN-CONTAINING PROTEIN"/>
    <property type="match status" value="1"/>
</dbReference>
<reference evidence="2 3" key="1">
    <citation type="journal article" date="2016" name="J. Microbiol.">
        <title>Dankookia rubra gen. nov., sp. nov., an alphaproteobacterium isolated from sediment of a shallow stream.</title>
        <authorList>
            <person name="Kim W.H."/>
            <person name="Kim D.H."/>
            <person name="Kang K."/>
            <person name="Ahn T.Y."/>
        </authorList>
    </citation>
    <scope>NUCLEOTIDE SEQUENCE [LARGE SCALE GENOMIC DNA]</scope>
    <source>
        <strain evidence="2 3">JCM30602</strain>
    </source>
</reference>
<name>A0A4R5Q7K0_9PROT</name>
<comment type="caution">
    <text evidence="2">The sequence shown here is derived from an EMBL/GenBank/DDBJ whole genome shotgun (WGS) entry which is preliminary data.</text>
</comment>
<dbReference type="SUPFAM" id="SSF69318">
    <property type="entry name" value="Integrin alpha N-terminal domain"/>
    <property type="match status" value="1"/>
</dbReference>
<dbReference type="InterPro" id="IPR013517">
    <property type="entry name" value="FG-GAP"/>
</dbReference>
<accession>A0A4R5Q7K0</accession>
<evidence type="ECO:0000313" key="2">
    <source>
        <dbReference type="EMBL" id="TDH58418.1"/>
    </source>
</evidence>
<keyword evidence="1" id="KW-0732">Signal</keyword>